<dbReference type="Pfam" id="PF00179">
    <property type="entry name" value="UQ_con"/>
    <property type="match status" value="1"/>
</dbReference>
<dbReference type="CDD" id="cd23814">
    <property type="entry name" value="UEV_AKTIP"/>
    <property type="match status" value="1"/>
</dbReference>
<keyword evidence="3" id="KW-0812">Transmembrane</keyword>
<dbReference type="GO" id="GO:0006626">
    <property type="term" value="P:protein targeting to mitochondrion"/>
    <property type="evidence" value="ECO:0007669"/>
    <property type="project" value="TreeGrafter"/>
</dbReference>
<dbReference type="Proteomes" id="UP000597762">
    <property type="component" value="Unassembled WGS sequence"/>
</dbReference>
<evidence type="ECO:0000313" key="6">
    <source>
        <dbReference type="EMBL" id="CAE1253426.1"/>
    </source>
</evidence>
<dbReference type="SMART" id="SM00212">
    <property type="entry name" value="UBCc"/>
    <property type="match status" value="1"/>
</dbReference>
<proteinExistence type="inferred from homology"/>
<dbReference type="InterPro" id="IPR036282">
    <property type="entry name" value="Glutathione-S-Trfase_C_sf"/>
</dbReference>
<dbReference type="InterPro" id="IPR040079">
    <property type="entry name" value="Glutathione_S-Trfase"/>
</dbReference>
<dbReference type="InterPro" id="IPR016135">
    <property type="entry name" value="UBQ-conjugating_enzyme/RWD"/>
</dbReference>
<evidence type="ECO:0000256" key="3">
    <source>
        <dbReference type="SAM" id="Phobius"/>
    </source>
</evidence>
<dbReference type="SUPFAM" id="SSF52833">
    <property type="entry name" value="Thioredoxin-like"/>
    <property type="match status" value="1"/>
</dbReference>
<dbReference type="SFLD" id="SFLDS00019">
    <property type="entry name" value="Glutathione_Transferase_(cytos"/>
    <property type="match status" value="1"/>
</dbReference>
<dbReference type="Gene3D" id="3.10.110.10">
    <property type="entry name" value="Ubiquitin Conjugating Enzyme"/>
    <property type="match status" value="1"/>
</dbReference>
<dbReference type="CDD" id="cd00570">
    <property type="entry name" value="GST_N_family"/>
    <property type="match status" value="1"/>
</dbReference>
<dbReference type="OrthoDB" id="249703at2759"/>
<comment type="similarity">
    <text evidence="1">Belongs to the GST superfamily.</text>
</comment>
<dbReference type="Pfam" id="PF13417">
    <property type="entry name" value="GST_N_3"/>
    <property type="match status" value="1"/>
</dbReference>
<evidence type="ECO:0000259" key="4">
    <source>
        <dbReference type="PROSITE" id="PS50127"/>
    </source>
</evidence>
<dbReference type="Gene3D" id="1.20.1050.10">
    <property type="match status" value="1"/>
</dbReference>
<feature type="region of interest" description="Disordered" evidence="2">
    <location>
        <begin position="640"/>
        <end position="676"/>
    </location>
</feature>
<name>A0A812C2X0_ACAPH</name>
<dbReference type="Pfam" id="PF13410">
    <property type="entry name" value="GST_C_2"/>
    <property type="match status" value="1"/>
</dbReference>
<dbReference type="PROSITE" id="PS50127">
    <property type="entry name" value="UBC_2"/>
    <property type="match status" value="1"/>
</dbReference>
<feature type="domain" description="GST N-terminal" evidence="5">
    <location>
        <begin position="31"/>
        <end position="112"/>
    </location>
</feature>
<dbReference type="PANTHER" id="PTHR44188">
    <property type="entry name" value="GDAP1, ISOFORM A"/>
    <property type="match status" value="1"/>
</dbReference>
<dbReference type="SUPFAM" id="SSF54495">
    <property type="entry name" value="UBC-like"/>
    <property type="match status" value="1"/>
</dbReference>
<dbReference type="EMBL" id="CAHIKZ030001113">
    <property type="protein sequence ID" value="CAE1253426.1"/>
    <property type="molecule type" value="Genomic_DNA"/>
</dbReference>
<evidence type="ECO:0000313" key="7">
    <source>
        <dbReference type="Proteomes" id="UP000597762"/>
    </source>
</evidence>
<gene>
    <name evidence="6" type="ORF">SPHA_28424</name>
</gene>
<keyword evidence="7" id="KW-1185">Reference proteome</keyword>
<dbReference type="InterPro" id="IPR036249">
    <property type="entry name" value="Thioredoxin-like_sf"/>
</dbReference>
<dbReference type="PANTHER" id="PTHR44188:SF1">
    <property type="entry name" value="GDAP1, ISOFORM A"/>
    <property type="match status" value="1"/>
</dbReference>
<dbReference type="SFLD" id="SFLDG00358">
    <property type="entry name" value="Main_(cytGST)"/>
    <property type="match status" value="1"/>
</dbReference>
<reference evidence="6" key="1">
    <citation type="submission" date="2021-01" db="EMBL/GenBank/DDBJ databases">
        <authorList>
            <person name="Li R."/>
            <person name="Bekaert M."/>
        </authorList>
    </citation>
    <scope>NUCLEOTIDE SEQUENCE</scope>
    <source>
        <strain evidence="6">Farmed</strain>
    </source>
</reference>
<keyword evidence="3" id="KW-0472">Membrane</keyword>
<dbReference type="GO" id="GO:0005741">
    <property type="term" value="C:mitochondrial outer membrane"/>
    <property type="evidence" value="ECO:0007669"/>
    <property type="project" value="TreeGrafter"/>
</dbReference>
<comment type="caution">
    <text evidence="6">The sequence shown here is derived from an EMBL/GenBank/DDBJ whole genome shotgun (WGS) entry which is preliminary data.</text>
</comment>
<evidence type="ECO:0000259" key="5">
    <source>
        <dbReference type="PROSITE" id="PS50404"/>
    </source>
</evidence>
<dbReference type="PROSITE" id="PS50404">
    <property type="entry name" value="GST_NTER"/>
    <property type="match status" value="1"/>
</dbReference>
<feature type="transmembrane region" description="Helical" evidence="3">
    <location>
        <begin position="312"/>
        <end position="332"/>
    </location>
</feature>
<keyword evidence="3" id="KW-1133">Transmembrane helix</keyword>
<evidence type="ECO:0000256" key="2">
    <source>
        <dbReference type="SAM" id="MobiDB-lite"/>
    </source>
</evidence>
<protein>
    <submittedName>
        <fullName evidence="6">Protein AKTIP homolog,AKT-interacting protein homolog B,AKT-interacting protein,AKT-interacting protein homolog A</fullName>
    </submittedName>
</protein>
<organism evidence="6 7">
    <name type="scientific">Acanthosepion pharaonis</name>
    <name type="common">Pharaoh cuttlefish</name>
    <name type="synonym">Sepia pharaonis</name>
    <dbReference type="NCBI Taxonomy" id="158019"/>
    <lineage>
        <taxon>Eukaryota</taxon>
        <taxon>Metazoa</taxon>
        <taxon>Spiralia</taxon>
        <taxon>Lophotrochozoa</taxon>
        <taxon>Mollusca</taxon>
        <taxon>Cephalopoda</taxon>
        <taxon>Coleoidea</taxon>
        <taxon>Decapodiformes</taxon>
        <taxon>Sepiida</taxon>
        <taxon>Sepiina</taxon>
        <taxon>Sepiidae</taxon>
        <taxon>Acanthosepion</taxon>
    </lineage>
</organism>
<dbReference type="AlphaFoldDB" id="A0A812C2X0"/>
<feature type="domain" description="UBC core" evidence="4">
    <location>
        <begin position="459"/>
        <end position="606"/>
    </location>
</feature>
<accession>A0A812C2X0</accession>
<feature type="region of interest" description="Disordered" evidence="2">
    <location>
        <begin position="421"/>
        <end position="446"/>
    </location>
</feature>
<dbReference type="GO" id="GO:0000266">
    <property type="term" value="P:mitochondrial fission"/>
    <property type="evidence" value="ECO:0007669"/>
    <property type="project" value="TreeGrafter"/>
</dbReference>
<dbReference type="SUPFAM" id="SSF47616">
    <property type="entry name" value="GST C-terminal domain-like"/>
    <property type="match status" value="1"/>
</dbReference>
<dbReference type="GO" id="GO:0008053">
    <property type="term" value="P:mitochondrial fusion"/>
    <property type="evidence" value="ECO:0007669"/>
    <property type="project" value="TreeGrafter"/>
</dbReference>
<dbReference type="InterPro" id="IPR000608">
    <property type="entry name" value="UBC"/>
</dbReference>
<feature type="compositionally biased region" description="Polar residues" evidence="2">
    <location>
        <begin position="427"/>
        <end position="439"/>
    </location>
</feature>
<sequence>MSRPSSRPGSTPSSRRASISPCKVTAASMKDRFTLYFYPTSYYSQKVVLALYEKDIPFKRCIVSLFSGQQNEPWYLEINPKGKVPALKDGEKVLVESDNIIDYLESTVQSAVTLVPDESFEVGQEVRRVRKLLDSIKAEVITFGIIMHPDLSVTGCKIPFRMQKQIRENYGSQLGMLLKLAEKNPKFRDIYLAKSQHMAQRFEAIMDVEQVMQELDDLENVLDEMETLIMSSLSSQEGSIDNTQDLWLFGARFTAADISLIVLLNRLVMLGLDSRYFSAERRPYLMKYHEQQLKRPSVEQLMKEIRSIMKGISFFLILGLRLLLSSFLFQLFNVYIEYICKCVLIVTLKQFGKFFPVFLTCFRQNILLCFYILEIVVTNNCVFCGYLVHYLPFSQFFPRKTFCLYLVDLKIIFTACKQSLRCDGSSGRPQNAASNPNNARTEEKSIPGSKTLNELSKCTQEYALMAEFNLLSQQKLPGVYVVPSANNPFVWNGILFVRKGMYQGGIFRFILKVSETYPNCDSPTLFFIPPLFHPMVHPETGELDVKRAFPKWRKNVNHLWQVLLYARRIFYKIDTKTPWNPEAAVLYDQIDLYESKVAETVKLCKEKLYELPDTEDSHAIRFTTWDPSVHDGIRKAIIKSKSPQEKASSHTDGSTGLSWMMPDNPQIFSKEDMSPS</sequence>
<dbReference type="Gene3D" id="3.40.30.10">
    <property type="entry name" value="Glutaredoxin"/>
    <property type="match status" value="1"/>
</dbReference>
<evidence type="ECO:0000256" key="1">
    <source>
        <dbReference type="ARBA" id="ARBA00007409"/>
    </source>
</evidence>
<dbReference type="InterPro" id="IPR004045">
    <property type="entry name" value="Glutathione_S-Trfase_N"/>
</dbReference>